<comment type="similarity">
    <text evidence="2">Belongs to the ABC transporter superfamily.</text>
</comment>
<dbReference type="PANTHER" id="PTHR42781:SF4">
    <property type="entry name" value="SPERMIDINE_PUTRESCINE IMPORT ATP-BINDING PROTEIN POTA"/>
    <property type="match status" value="1"/>
</dbReference>
<dbReference type="SUPFAM" id="SSF52540">
    <property type="entry name" value="P-loop containing nucleoside triphosphate hydrolases"/>
    <property type="match status" value="1"/>
</dbReference>
<comment type="caution">
    <text evidence="8">The sequence shown here is derived from an EMBL/GenBank/DDBJ whole genome shotgun (WGS) entry which is preliminary data.</text>
</comment>
<dbReference type="InterPro" id="IPR003439">
    <property type="entry name" value="ABC_transporter-like_ATP-bd"/>
</dbReference>
<dbReference type="EMBL" id="NNRK01000029">
    <property type="protein sequence ID" value="OYR12958.1"/>
    <property type="molecule type" value="Genomic_DNA"/>
</dbReference>
<reference evidence="8 9" key="1">
    <citation type="submission" date="2017-07" db="EMBL/GenBank/DDBJ databases">
        <title>Phylogenetic study on the rhizospheric bacterium Ochrobactrum sp. A44.</title>
        <authorList>
            <person name="Krzyzanowska D.M."/>
            <person name="Ossowicki A."/>
            <person name="Rajewska M."/>
            <person name="Maciag T."/>
            <person name="Kaczynski Z."/>
            <person name="Czerwicka M."/>
            <person name="Jafra S."/>
        </authorList>
    </citation>
    <scope>NUCLEOTIDE SEQUENCE [LARGE SCALE GENOMIC DNA]</scope>
    <source>
        <strain evidence="8 9">PR17</strain>
    </source>
</reference>
<dbReference type="InterPro" id="IPR013611">
    <property type="entry name" value="Transp-assoc_OB_typ2"/>
</dbReference>
<evidence type="ECO:0000313" key="8">
    <source>
        <dbReference type="EMBL" id="OYR12958.1"/>
    </source>
</evidence>
<evidence type="ECO:0000256" key="4">
    <source>
        <dbReference type="ARBA" id="ARBA00022741"/>
    </source>
</evidence>
<dbReference type="InterPro" id="IPR008995">
    <property type="entry name" value="Mo/tungstate-bd_C_term_dom"/>
</dbReference>
<comment type="subcellular location">
    <subcellularLocation>
        <location evidence="1">Cell inner membrane</location>
        <topology evidence="1">Peripheral membrane protein</topology>
    </subcellularLocation>
</comment>
<proteinExistence type="inferred from homology"/>
<dbReference type="GO" id="GO:0016887">
    <property type="term" value="F:ATP hydrolysis activity"/>
    <property type="evidence" value="ECO:0007669"/>
    <property type="project" value="InterPro"/>
</dbReference>
<protein>
    <submittedName>
        <fullName evidence="8">ABC transporter family protein</fullName>
    </submittedName>
</protein>
<dbReference type="FunFam" id="3.40.50.300:FF:000042">
    <property type="entry name" value="Maltose/maltodextrin ABC transporter, ATP-binding protein"/>
    <property type="match status" value="1"/>
</dbReference>
<dbReference type="eggNOG" id="COG3842">
    <property type="taxonomic scope" value="Bacteria"/>
</dbReference>
<evidence type="ECO:0000256" key="5">
    <source>
        <dbReference type="ARBA" id="ARBA00022840"/>
    </source>
</evidence>
<evidence type="ECO:0000256" key="3">
    <source>
        <dbReference type="ARBA" id="ARBA00022448"/>
    </source>
</evidence>
<dbReference type="Gene3D" id="3.40.50.300">
    <property type="entry name" value="P-loop containing nucleotide triphosphate hydrolases"/>
    <property type="match status" value="1"/>
</dbReference>
<dbReference type="SMART" id="SM00382">
    <property type="entry name" value="AAA"/>
    <property type="match status" value="1"/>
</dbReference>
<dbReference type="GO" id="GO:0140359">
    <property type="term" value="F:ABC-type transporter activity"/>
    <property type="evidence" value="ECO:0007669"/>
    <property type="project" value="UniProtKB-ARBA"/>
</dbReference>
<keyword evidence="3" id="KW-0813">Transport</keyword>
<gene>
    <name evidence="8" type="ORF">CEV32_1134</name>
</gene>
<dbReference type="GO" id="GO:0005524">
    <property type="term" value="F:ATP binding"/>
    <property type="evidence" value="ECO:0007669"/>
    <property type="project" value="UniProtKB-KW"/>
</dbReference>
<dbReference type="InterPro" id="IPR027417">
    <property type="entry name" value="P-loop_NTPase"/>
</dbReference>
<dbReference type="InterPro" id="IPR003593">
    <property type="entry name" value="AAA+_ATPase"/>
</dbReference>
<dbReference type="GO" id="GO:0043190">
    <property type="term" value="C:ATP-binding cassette (ABC) transporter complex"/>
    <property type="evidence" value="ECO:0007669"/>
    <property type="project" value="InterPro"/>
</dbReference>
<evidence type="ECO:0000313" key="9">
    <source>
        <dbReference type="Proteomes" id="UP000216345"/>
    </source>
</evidence>
<keyword evidence="5" id="KW-0067">ATP-binding</keyword>
<dbReference type="Proteomes" id="UP000216345">
    <property type="component" value="Unassembled WGS sequence"/>
</dbReference>
<dbReference type="InterPro" id="IPR050093">
    <property type="entry name" value="ABC_SmlMolc_Importer"/>
</dbReference>
<dbReference type="Pfam" id="PF08402">
    <property type="entry name" value="TOBE_2"/>
    <property type="match status" value="1"/>
</dbReference>
<dbReference type="PANTHER" id="PTHR42781">
    <property type="entry name" value="SPERMIDINE/PUTRESCINE IMPORT ATP-BINDING PROTEIN POTA"/>
    <property type="match status" value="1"/>
</dbReference>
<keyword evidence="4" id="KW-0547">Nucleotide-binding</keyword>
<evidence type="ECO:0000256" key="1">
    <source>
        <dbReference type="ARBA" id="ARBA00004417"/>
    </source>
</evidence>
<dbReference type="PROSITE" id="PS00211">
    <property type="entry name" value="ABC_TRANSPORTER_1"/>
    <property type="match status" value="1"/>
</dbReference>
<accession>A0A256FDV2</accession>
<dbReference type="RefSeq" id="WP_094577803.1">
    <property type="nucleotide sequence ID" value="NZ_JBHEEL010000015.1"/>
</dbReference>
<evidence type="ECO:0000259" key="7">
    <source>
        <dbReference type="PROSITE" id="PS50893"/>
    </source>
</evidence>
<organism evidence="8 9">
    <name type="scientific">Brucella rhizosphaerae</name>
    <dbReference type="NCBI Taxonomy" id="571254"/>
    <lineage>
        <taxon>Bacteria</taxon>
        <taxon>Pseudomonadati</taxon>
        <taxon>Pseudomonadota</taxon>
        <taxon>Alphaproteobacteria</taxon>
        <taxon>Hyphomicrobiales</taxon>
        <taxon>Brucellaceae</taxon>
        <taxon>Brucella/Ochrobactrum group</taxon>
        <taxon>Brucella</taxon>
    </lineage>
</organism>
<name>A0A256FDV2_9HYPH</name>
<feature type="domain" description="ABC transporter" evidence="7">
    <location>
        <begin position="4"/>
        <end position="242"/>
    </location>
</feature>
<keyword evidence="9" id="KW-1185">Reference proteome</keyword>
<dbReference type="OrthoDB" id="9802264at2"/>
<dbReference type="SUPFAM" id="SSF50331">
    <property type="entry name" value="MOP-like"/>
    <property type="match status" value="1"/>
</dbReference>
<comment type="function">
    <text evidence="6">Probably part of an ABC transporter complex. Probably Responsible for energy coupling to the transport system.</text>
</comment>
<dbReference type="InterPro" id="IPR017871">
    <property type="entry name" value="ABC_transporter-like_CS"/>
</dbReference>
<sequence>MARLKIDQVSKTFNDFQALSEVSLDVKDGEFVAILGPSGCGKTTLLRMIAGFEELDGGEIHIGEKRVSHVDGSKGGSVPPEKRQIGIVFQNYALWPHMTVAENVGYSLRVAKVAKAEREHRVKEALALVDLDGFGDRRPANLSGGQRQRVALARCLVAAPSLVLFDEPLANLDVHLRASMEDEFAAFHKRTGTTIIYITHDQAEAMALADRIAVLDQGKLQQFDTPRKLYEEPASEMVASFIAHGMVLPGEVLSFAERGHCEVLALGSRAQVRCSGIEVPRANAKLCVRAEDLQLTETGGIPVRVKRSVYRGGGSRIEAHAIAKPDIQLHFEVRDPVRLEEGDEVRVAIRDGWIIPTDEMPVRKVSTGFPIGNKI</sequence>
<dbReference type="Pfam" id="PF00005">
    <property type="entry name" value="ABC_tran"/>
    <property type="match status" value="1"/>
</dbReference>
<evidence type="ECO:0000256" key="2">
    <source>
        <dbReference type="ARBA" id="ARBA00005417"/>
    </source>
</evidence>
<dbReference type="PROSITE" id="PS50893">
    <property type="entry name" value="ABC_TRANSPORTER_2"/>
    <property type="match status" value="1"/>
</dbReference>
<dbReference type="AlphaFoldDB" id="A0A256FDV2"/>
<evidence type="ECO:0000256" key="6">
    <source>
        <dbReference type="ARBA" id="ARBA00055162"/>
    </source>
</evidence>